<keyword evidence="13" id="KW-0472">Membrane</keyword>
<dbReference type="OrthoDB" id="9811889at2"/>
<dbReference type="SUPFAM" id="SSF47384">
    <property type="entry name" value="Homodimeric domain of signal transducing histidine kinase"/>
    <property type="match status" value="1"/>
</dbReference>
<dbReference type="GO" id="GO:0005886">
    <property type="term" value="C:plasma membrane"/>
    <property type="evidence" value="ECO:0007669"/>
    <property type="project" value="UniProtKB-SubCell"/>
</dbReference>
<evidence type="ECO:0000256" key="4">
    <source>
        <dbReference type="ARBA" id="ARBA00022475"/>
    </source>
</evidence>
<dbReference type="InterPro" id="IPR003594">
    <property type="entry name" value="HATPase_dom"/>
</dbReference>
<evidence type="ECO:0000256" key="9">
    <source>
        <dbReference type="ARBA" id="ARBA00022777"/>
    </source>
</evidence>
<feature type="domain" description="Response regulatory" evidence="16">
    <location>
        <begin position="1031"/>
        <end position="1151"/>
    </location>
</feature>
<dbReference type="PANTHER" id="PTHR45339">
    <property type="entry name" value="HYBRID SIGNAL TRANSDUCTION HISTIDINE KINASE J"/>
    <property type="match status" value="1"/>
</dbReference>
<dbReference type="PANTHER" id="PTHR45339:SF1">
    <property type="entry name" value="HYBRID SIGNAL TRANSDUCTION HISTIDINE KINASE J"/>
    <property type="match status" value="1"/>
</dbReference>
<evidence type="ECO:0000313" key="19">
    <source>
        <dbReference type="EMBL" id="PQA56874.1"/>
    </source>
</evidence>
<dbReference type="Gene3D" id="3.30.450.20">
    <property type="entry name" value="PAS domain"/>
    <property type="match status" value="5"/>
</dbReference>
<comment type="catalytic activity">
    <reaction evidence="1">
        <text>ATP + protein L-histidine = ADP + protein N-phospho-L-histidine.</text>
        <dbReference type="EC" id="2.7.13.3"/>
    </reaction>
</comment>
<dbReference type="Gene3D" id="2.10.70.100">
    <property type="match status" value="1"/>
</dbReference>
<evidence type="ECO:0000256" key="6">
    <source>
        <dbReference type="ARBA" id="ARBA00022679"/>
    </source>
</evidence>
<protein>
    <recommendedName>
        <fullName evidence="3">histidine kinase</fullName>
        <ecNumber evidence="3">2.7.13.3</ecNumber>
    </recommendedName>
</protein>
<feature type="domain" description="Response regulatory" evidence="16">
    <location>
        <begin position="891"/>
        <end position="1008"/>
    </location>
</feature>
<dbReference type="InterPro" id="IPR011006">
    <property type="entry name" value="CheY-like_superfamily"/>
</dbReference>
<dbReference type="PROSITE" id="PS50110">
    <property type="entry name" value="RESPONSE_REGULATORY"/>
    <property type="match status" value="2"/>
</dbReference>
<keyword evidence="10" id="KW-0067">ATP-binding</keyword>
<comment type="caution">
    <text evidence="19">The sequence shown here is derived from an EMBL/GenBank/DDBJ whole genome shotgun (WGS) entry which is preliminary data.</text>
</comment>
<reference evidence="20" key="1">
    <citation type="submission" date="2018-02" db="EMBL/GenBank/DDBJ databases">
        <title>Genome sequencing of Solimonas sp. HR-BB.</title>
        <authorList>
            <person name="Lee Y."/>
            <person name="Jeon C.O."/>
        </authorList>
    </citation>
    <scope>NUCLEOTIDE SEQUENCE [LARGE SCALE GENOMIC DNA]</scope>
    <source>
        <strain evidence="20">HR-U</strain>
    </source>
</reference>
<evidence type="ECO:0000256" key="8">
    <source>
        <dbReference type="ARBA" id="ARBA00022741"/>
    </source>
</evidence>
<dbReference type="CDD" id="cd17546">
    <property type="entry name" value="REC_hyHK_CKI1_RcsC-like"/>
    <property type="match status" value="1"/>
</dbReference>
<dbReference type="Gene3D" id="3.40.50.2300">
    <property type="match status" value="2"/>
</dbReference>
<dbReference type="SMART" id="SM00387">
    <property type="entry name" value="HATPase_c"/>
    <property type="match status" value="1"/>
</dbReference>
<dbReference type="Gene3D" id="1.10.287.130">
    <property type="match status" value="1"/>
</dbReference>
<feature type="domain" description="Histidine kinase" evidence="15">
    <location>
        <begin position="655"/>
        <end position="875"/>
    </location>
</feature>
<dbReference type="EC" id="2.7.13.3" evidence="3"/>
<accession>A0A2S7IJX8</accession>
<proteinExistence type="predicted"/>
<dbReference type="InterPro" id="IPR000014">
    <property type="entry name" value="PAS"/>
</dbReference>
<evidence type="ECO:0000259" key="16">
    <source>
        <dbReference type="PROSITE" id="PS50110"/>
    </source>
</evidence>
<feature type="domain" description="PAC" evidence="18">
    <location>
        <begin position="459"/>
        <end position="510"/>
    </location>
</feature>
<keyword evidence="9" id="KW-0418">Kinase</keyword>
<dbReference type="Proteomes" id="UP000239590">
    <property type="component" value="Unassembled WGS sequence"/>
</dbReference>
<dbReference type="GO" id="GO:0000155">
    <property type="term" value="F:phosphorelay sensor kinase activity"/>
    <property type="evidence" value="ECO:0007669"/>
    <property type="project" value="InterPro"/>
</dbReference>
<evidence type="ECO:0000313" key="20">
    <source>
        <dbReference type="Proteomes" id="UP000239590"/>
    </source>
</evidence>
<dbReference type="PROSITE" id="PS50112">
    <property type="entry name" value="PAS"/>
    <property type="match status" value="2"/>
</dbReference>
<feature type="modified residue" description="4-aspartylphosphate" evidence="14">
    <location>
        <position position="940"/>
    </location>
</feature>
<dbReference type="SMART" id="SM00091">
    <property type="entry name" value="PAS"/>
    <property type="match status" value="3"/>
</dbReference>
<dbReference type="SMART" id="SM00448">
    <property type="entry name" value="REC"/>
    <property type="match status" value="2"/>
</dbReference>
<dbReference type="FunFam" id="3.30.565.10:FF:000010">
    <property type="entry name" value="Sensor histidine kinase RcsC"/>
    <property type="match status" value="1"/>
</dbReference>
<feature type="domain" description="PAS" evidence="17">
    <location>
        <begin position="263"/>
        <end position="333"/>
    </location>
</feature>
<dbReference type="PRINTS" id="PR00344">
    <property type="entry name" value="BCTRLSENSOR"/>
</dbReference>
<evidence type="ECO:0000256" key="14">
    <source>
        <dbReference type="PROSITE-ProRule" id="PRU00169"/>
    </source>
</evidence>
<gene>
    <name evidence="19" type="ORF">C5O19_16180</name>
</gene>
<keyword evidence="4" id="KW-1003">Cell membrane</keyword>
<dbReference type="InterPro" id="IPR000700">
    <property type="entry name" value="PAS-assoc_C"/>
</dbReference>
<comment type="subcellular location">
    <subcellularLocation>
        <location evidence="2">Cell membrane</location>
        <topology evidence="2">Multi-pass membrane protein</topology>
    </subcellularLocation>
</comment>
<dbReference type="Pfam" id="PF00072">
    <property type="entry name" value="Response_reg"/>
    <property type="match status" value="2"/>
</dbReference>
<dbReference type="InterPro" id="IPR013655">
    <property type="entry name" value="PAS_fold_3"/>
</dbReference>
<evidence type="ECO:0000256" key="10">
    <source>
        <dbReference type="ARBA" id="ARBA00022840"/>
    </source>
</evidence>
<dbReference type="InterPro" id="IPR004358">
    <property type="entry name" value="Sig_transdc_His_kin-like_C"/>
</dbReference>
<keyword evidence="12" id="KW-0902">Two-component regulatory system</keyword>
<dbReference type="SUPFAM" id="SSF55874">
    <property type="entry name" value="ATPase domain of HSP90 chaperone/DNA topoisomerase II/histidine kinase"/>
    <property type="match status" value="1"/>
</dbReference>
<evidence type="ECO:0000259" key="17">
    <source>
        <dbReference type="PROSITE" id="PS50112"/>
    </source>
</evidence>
<dbReference type="PROSITE" id="PS50109">
    <property type="entry name" value="HIS_KIN"/>
    <property type="match status" value="1"/>
</dbReference>
<dbReference type="EMBL" id="PTRA01000002">
    <property type="protein sequence ID" value="PQA56874.1"/>
    <property type="molecule type" value="Genomic_DNA"/>
</dbReference>
<feature type="domain" description="PAC" evidence="18">
    <location>
        <begin position="89"/>
        <end position="141"/>
    </location>
</feature>
<dbReference type="Gene3D" id="3.30.565.10">
    <property type="entry name" value="Histidine kinase-like ATPase, C-terminal domain"/>
    <property type="match status" value="1"/>
</dbReference>
<keyword evidence="11" id="KW-1133">Transmembrane helix</keyword>
<dbReference type="Pfam" id="PF08447">
    <property type="entry name" value="PAS_3"/>
    <property type="match status" value="3"/>
</dbReference>
<keyword evidence="20" id="KW-1185">Reference proteome</keyword>
<dbReference type="FunFam" id="1.10.287.130:FF:000003">
    <property type="entry name" value="Histidine kinase"/>
    <property type="match status" value="1"/>
</dbReference>
<feature type="domain" description="PAC" evidence="18">
    <location>
        <begin position="331"/>
        <end position="383"/>
    </location>
</feature>
<evidence type="ECO:0000256" key="1">
    <source>
        <dbReference type="ARBA" id="ARBA00000085"/>
    </source>
</evidence>
<dbReference type="InterPro" id="IPR001610">
    <property type="entry name" value="PAC"/>
</dbReference>
<evidence type="ECO:0000256" key="5">
    <source>
        <dbReference type="ARBA" id="ARBA00022553"/>
    </source>
</evidence>
<name>A0A2S7IJX8_9BACT</name>
<dbReference type="GO" id="GO:0005524">
    <property type="term" value="F:ATP binding"/>
    <property type="evidence" value="ECO:0007669"/>
    <property type="project" value="UniProtKB-KW"/>
</dbReference>
<organism evidence="19 20">
    <name type="scientific">Siphonobacter curvatus</name>
    <dbReference type="NCBI Taxonomy" id="2094562"/>
    <lineage>
        <taxon>Bacteria</taxon>
        <taxon>Pseudomonadati</taxon>
        <taxon>Bacteroidota</taxon>
        <taxon>Cytophagia</taxon>
        <taxon>Cytophagales</taxon>
        <taxon>Cytophagaceae</taxon>
        <taxon>Siphonobacter</taxon>
    </lineage>
</organism>
<keyword evidence="7" id="KW-0812">Transmembrane</keyword>
<feature type="domain" description="PAS" evidence="17">
    <location>
        <begin position="141"/>
        <end position="197"/>
    </location>
</feature>
<dbReference type="SUPFAM" id="SSF55785">
    <property type="entry name" value="PYP-like sensor domain (PAS domain)"/>
    <property type="match status" value="5"/>
</dbReference>
<dbReference type="CDD" id="cd16922">
    <property type="entry name" value="HATPase_EvgS-ArcB-TorS-like"/>
    <property type="match status" value="1"/>
</dbReference>
<evidence type="ECO:0000259" key="18">
    <source>
        <dbReference type="PROSITE" id="PS50113"/>
    </source>
</evidence>
<dbReference type="InterPro" id="IPR036890">
    <property type="entry name" value="HATPase_C_sf"/>
</dbReference>
<evidence type="ECO:0000256" key="11">
    <source>
        <dbReference type="ARBA" id="ARBA00022989"/>
    </source>
</evidence>
<dbReference type="InterPro" id="IPR001789">
    <property type="entry name" value="Sig_transdc_resp-reg_receiver"/>
</dbReference>
<dbReference type="SMART" id="SM00086">
    <property type="entry name" value="PAC"/>
    <property type="match status" value="4"/>
</dbReference>
<evidence type="ECO:0000256" key="12">
    <source>
        <dbReference type="ARBA" id="ARBA00023012"/>
    </source>
</evidence>
<evidence type="ECO:0000256" key="2">
    <source>
        <dbReference type="ARBA" id="ARBA00004651"/>
    </source>
</evidence>
<evidence type="ECO:0000256" key="13">
    <source>
        <dbReference type="ARBA" id="ARBA00023136"/>
    </source>
</evidence>
<dbReference type="NCBIfam" id="TIGR00229">
    <property type="entry name" value="sensory_box"/>
    <property type="match status" value="2"/>
</dbReference>
<dbReference type="AlphaFoldDB" id="A0A2S7IJX8"/>
<dbReference type="Pfam" id="PF00512">
    <property type="entry name" value="HisKA"/>
    <property type="match status" value="1"/>
</dbReference>
<dbReference type="CDD" id="cd00082">
    <property type="entry name" value="HisKA"/>
    <property type="match status" value="1"/>
</dbReference>
<dbReference type="InterPro" id="IPR013656">
    <property type="entry name" value="PAS_4"/>
</dbReference>
<evidence type="ECO:0000256" key="7">
    <source>
        <dbReference type="ARBA" id="ARBA00022692"/>
    </source>
</evidence>
<dbReference type="InterPro" id="IPR035965">
    <property type="entry name" value="PAS-like_dom_sf"/>
</dbReference>
<dbReference type="InterPro" id="IPR003661">
    <property type="entry name" value="HisK_dim/P_dom"/>
</dbReference>
<dbReference type="PROSITE" id="PS50113">
    <property type="entry name" value="PAC"/>
    <property type="match status" value="4"/>
</dbReference>
<dbReference type="SUPFAM" id="SSF52172">
    <property type="entry name" value="CheY-like"/>
    <property type="match status" value="2"/>
</dbReference>
<keyword evidence="5 14" id="KW-0597">Phosphoprotein</keyword>
<dbReference type="CDD" id="cd00130">
    <property type="entry name" value="PAS"/>
    <property type="match status" value="3"/>
</dbReference>
<dbReference type="Pfam" id="PF08448">
    <property type="entry name" value="PAS_4"/>
    <property type="match status" value="1"/>
</dbReference>
<feature type="modified residue" description="4-aspartylphosphate" evidence="14">
    <location>
        <position position="1082"/>
    </location>
</feature>
<dbReference type="Pfam" id="PF02518">
    <property type="entry name" value="HATPase_c"/>
    <property type="match status" value="1"/>
</dbReference>
<sequence length="1153" mass="130715">MHYLRQELLKLLVNDDRIFDFFQDAGIWTWDLVNPDNQWMNHTFWKTLGYEADEMPEIFQGWRTLIHPDDVKSVQHLLQTHLADPSQPFEAIIRYLHKNGSLVWIRCRGIALRDQSGKAIRMLVSHVDITKEKEAELKARRESLLYQYITNSEVLYIAKTDLEGRYTFVSEYYAKVLGHTPEYLLGRFASEDVIEEDLAIGQEAYQACIQQPEVPITILLRKRTYPNQVKAYEWTYLGLTDGKDCQVSEILFLGRDVSESVRTEADLSVLLSSMSDIFFMSTPKGFITYLTPVWTRVLGYEVESCLGQQLDAFIHPEDMAASWEAMQQANTSGRARLIQRLRHQDGHYVWMQTQANRHEVSGEIVWTSDDITDRKEAEEALLRTQQLLEQTAQIARVGGWQYIVSTGKVYRSLEAQAIYEIEQSEISDTDSVFQAFTDVNLRQQARAILLHARDTGTTWDFEGEILTAKGNRKWIRSQGRAEFKNGTCDRLIGTTQDITEQKAAQIELLRTQQFLEDTGRMAKVGGWELSLPNEQLYWSSVTKEIHDVSPEFEPTLAAALSFYATPQDQELVLKVVQEAIKTGNPWDMEARIRTASGQLRWVRSKGRTEFVNGQCVRVFGTFQDIDDRKHTEAETEKARQQAEAASRAKSEFLANMSHEIRTPLNGVIGFTELLLKSRLDETQVQYQQMVLQSANSLLDIISDILDFSKIEAGKLALNPDKINLWQLTEQALTIITSQAHQKGLEVLLNIDPAVPSWIWIDGVRLRQILVNLLGNAVKFTLSGEIELSINVIKTEGNQATLRFSVRDTGVGIAFENQQKIFEAFTQEDLSTTKKYGGTGLGLTISSRLLRLMNSAFVLESTPKGSTFSFDLDVPIESQPRKNWPNLKAIRSVLIVDDNASNRLILERMLLLENIASTQAKDGIEALTLAARQDFDVIILDYHMPSLNGLDTLTQLRTYSRKAQQPFVIMYSSSDDEQLERISPDLQVAQRLIKPVRTHQLFSVLSSLFEPLRTPAGNTSIASEQDTAKSFSVLIVEDNPVNLLLAKKLIGSLRPDLRLYEAKDGLQGVKAYQNYQPDLILMDIQMPEMNGYEATQAIRALEASRGTHTPILALTAGTLPGERERCLAAGMDEYLTKPVARAVLEKALNEVLPR</sequence>
<evidence type="ECO:0000259" key="15">
    <source>
        <dbReference type="PROSITE" id="PS50109"/>
    </source>
</evidence>
<evidence type="ECO:0000256" key="3">
    <source>
        <dbReference type="ARBA" id="ARBA00012438"/>
    </source>
</evidence>
<feature type="domain" description="PAC" evidence="18">
    <location>
        <begin position="586"/>
        <end position="637"/>
    </location>
</feature>
<keyword evidence="6" id="KW-0808">Transferase</keyword>
<dbReference type="InterPro" id="IPR005467">
    <property type="entry name" value="His_kinase_dom"/>
</dbReference>
<keyword evidence="8" id="KW-0547">Nucleotide-binding</keyword>
<dbReference type="SMART" id="SM00388">
    <property type="entry name" value="HisKA"/>
    <property type="match status" value="1"/>
</dbReference>
<dbReference type="InterPro" id="IPR036097">
    <property type="entry name" value="HisK_dim/P_sf"/>
</dbReference>